<proteinExistence type="predicted"/>
<dbReference type="AlphaFoldDB" id="A0A4U9WCX9"/>
<dbReference type="EMBL" id="CABEEZ010000140">
    <property type="protein sequence ID" value="VTR57031.1"/>
    <property type="molecule type" value="Genomic_DNA"/>
</dbReference>
<organism evidence="1">
    <name type="scientific">Serratia fonticola</name>
    <dbReference type="NCBI Taxonomy" id="47917"/>
    <lineage>
        <taxon>Bacteria</taxon>
        <taxon>Pseudomonadati</taxon>
        <taxon>Pseudomonadota</taxon>
        <taxon>Gammaproteobacteria</taxon>
        <taxon>Enterobacterales</taxon>
        <taxon>Yersiniaceae</taxon>
        <taxon>Serratia</taxon>
    </lineage>
</organism>
<evidence type="ECO:0000313" key="1">
    <source>
        <dbReference type="EMBL" id="VTR57031.1"/>
    </source>
</evidence>
<name>A0A4U9WCX9_SERFO</name>
<reference evidence="1" key="1">
    <citation type="submission" date="2019-05" db="EMBL/GenBank/DDBJ databases">
        <authorList>
            <consortium name="Pathogen Informatics"/>
        </authorList>
    </citation>
    <scope>NUCLEOTIDE SEQUENCE [LARGE SCALE GENOMIC DNA]</scope>
    <source>
        <strain evidence="1">NCTC12965</strain>
    </source>
</reference>
<accession>A0A4U9WCX9</accession>
<gene>
    <name evidence="1" type="ORF">NCTC12965_07272</name>
</gene>
<protein>
    <submittedName>
        <fullName evidence="1">Uncharacterized protein</fullName>
    </submittedName>
</protein>
<sequence length="94" mass="10798">MAPSSPIKTDDQRSLRQQLPGRDWVTLGIRQRKLRGTISDRQGVVGHFCTDKFVDTLTQEFMIRGRKLEGQLACFKSGLERVELILKFHVVSLR</sequence>